<evidence type="ECO:0008006" key="4">
    <source>
        <dbReference type="Google" id="ProtNLM"/>
    </source>
</evidence>
<dbReference type="Pfam" id="PF14352">
    <property type="entry name" value="DUF4402"/>
    <property type="match status" value="1"/>
</dbReference>
<evidence type="ECO:0000313" key="2">
    <source>
        <dbReference type="EMBL" id="PZP57483.1"/>
    </source>
</evidence>
<dbReference type="InterPro" id="IPR025514">
    <property type="entry name" value="DUF4402"/>
</dbReference>
<feature type="signal peptide" evidence="1">
    <location>
        <begin position="1"/>
        <end position="25"/>
    </location>
</feature>
<evidence type="ECO:0000256" key="1">
    <source>
        <dbReference type="SAM" id="SignalP"/>
    </source>
</evidence>
<sequence length="197" mass="19167">MRTAKKLLLATALTVALGGVNSAKATELEINATAQGRAAIELTEAAIMSFGTIDYLAANSGTVTLATNDAVAGGTGVTFDTTPLAPGAGEITVAGDGASDVDIACDATATMGDGAGNTLNIVGIEVIAGADNTIGVATGAANACVDSTTTSETMDLATDDTILVGASLDLTASPLDTDGVYATGTGGTTITLAVTYQ</sequence>
<reference evidence="2 3" key="1">
    <citation type="submission" date="2017-08" db="EMBL/GenBank/DDBJ databases">
        <title>Infants hospitalized years apart are colonized by the same room-sourced microbial strains.</title>
        <authorList>
            <person name="Brooks B."/>
            <person name="Olm M.R."/>
            <person name="Firek B.A."/>
            <person name="Baker R."/>
            <person name="Thomas B.C."/>
            <person name="Morowitz M.J."/>
            <person name="Banfield J.F."/>
        </authorList>
    </citation>
    <scope>NUCLEOTIDE SEQUENCE [LARGE SCALE GENOMIC DNA]</scope>
    <source>
        <strain evidence="2">S2_006_000_R2_64</strain>
    </source>
</reference>
<keyword evidence="1" id="KW-0732">Signal</keyword>
<feature type="chain" id="PRO_5015851067" description="DUF4402 domain-containing protein" evidence="1">
    <location>
        <begin position="26"/>
        <end position="197"/>
    </location>
</feature>
<protein>
    <recommendedName>
        <fullName evidence="4">DUF4402 domain-containing protein</fullName>
    </recommendedName>
</protein>
<gene>
    <name evidence="2" type="ORF">DI586_00160</name>
</gene>
<proteinExistence type="predicted"/>
<organism evidence="2 3">
    <name type="scientific">Micavibrio aeruginosavorus</name>
    <dbReference type="NCBI Taxonomy" id="349221"/>
    <lineage>
        <taxon>Bacteria</taxon>
        <taxon>Pseudomonadati</taxon>
        <taxon>Bdellovibrionota</taxon>
        <taxon>Bdellovibrionia</taxon>
        <taxon>Bdellovibrionales</taxon>
        <taxon>Pseudobdellovibrionaceae</taxon>
        <taxon>Micavibrio</taxon>
    </lineage>
</organism>
<dbReference type="Proteomes" id="UP000249739">
    <property type="component" value="Unassembled WGS sequence"/>
</dbReference>
<name>A0A2W5FRF6_9BACT</name>
<accession>A0A2W5FRF6</accession>
<comment type="caution">
    <text evidence="2">The sequence shown here is derived from an EMBL/GenBank/DDBJ whole genome shotgun (WGS) entry which is preliminary data.</text>
</comment>
<dbReference type="EMBL" id="QFOT01000001">
    <property type="protein sequence ID" value="PZP57483.1"/>
    <property type="molecule type" value="Genomic_DNA"/>
</dbReference>
<dbReference type="AlphaFoldDB" id="A0A2W5FRF6"/>
<evidence type="ECO:0000313" key="3">
    <source>
        <dbReference type="Proteomes" id="UP000249739"/>
    </source>
</evidence>